<evidence type="ECO:0000313" key="1">
    <source>
        <dbReference type="EMBL" id="EGO02509.1"/>
    </source>
</evidence>
<dbReference type="HOGENOM" id="CLU_131108_0_0_1"/>
<gene>
    <name evidence="1" type="ORF">SERLA73DRAFT_47182</name>
</gene>
<dbReference type="AlphaFoldDB" id="F8PLM7"/>
<evidence type="ECO:0000313" key="2">
    <source>
        <dbReference type="Proteomes" id="UP000008063"/>
    </source>
</evidence>
<name>F8PLM7_SERL3</name>
<accession>F8PLM7</accession>
<sequence length="175" mass="20031">MLKIYFINHMYLSMVLGDMLGSAKLNGMAGHTAIYGDRFVLIKGARSSLEKGAKAQYHPIVLPNNDKYNKECAVYNLDKLPRRTNEHYWSTINKLSMAAIKSLHATITKETGISCMPLTATSPAFVHPYFQLIPFICFLKTLWHLYGICGQYLVYHLTQFILIRARQKCLVNWLL</sequence>
<proteinExistence type="predicted"/>
<dbReference type="EMBL" id="GL945476">
    <property type="protein sequence ID" value="EGO02509.1"/>
    <property type="molecule type" value="Genomic_DNA"/>
</dbReference>
<reference evidence="2" key="1">
    <citation type="journal article" date="2011" name="Science">
        <title>The plant cell wall-decomposing machinery underlies the functional diversity of forest fungi.</title>
        <authorList>
            <person name="Eastwood D.C."/>
            <person name="Floudas D."/>
            <person name="Binder M."/>
            <person name="Majcherczyk A."/>
            <person name="Schneider P."/>
            <person name="Aerts A."/>
            <person name="Asiegbu F.O."/>
            <person name="Baker S.E."/>
            <person name="Barry K."/>
            <person name="Bendiksby M."/>
            <person name="Blumentritt M."/>
            <person name="Coutinho P.M."/>
            <person name="Cullen D."/>
            <person name="de Vries R.P."/>
            <person name="Gathman A."/>
            <person name="Goodell B."/>
            <person name="Henrissat B."/>
            <person name="Ihrmark K."/>
            <person name="Kauserud H."/>
            <person name="Kohler A."/>
            <person name="LaButti K."/>
            <person name="Lapidus A."/>
            <person name="Lavin J.L."/>
            <person name="Lee Y.-H."/>
            <person name="Lindquist E."/>
            <person name="Lilly W."/>
            <person name="Lucas S."/>
            <person name="Morin E."/>
            <person name="Murat C."/>
            <person name="Oguiza J.A."/>
            <person name="Park J."/>
            <person name="Pisabarro A.G."/>
            <person name="Riley R."/>
            <person name="Rosling A."/>
            <person name="Salamov A."/>
            <person name="Schmidt O."/>
            <person name="Schmutz J."/>
            <person name="Skrede I."/>
            <person name="Stenlid J."/>
            <person name="Wiebenga A."/>
            <person name="Xie X."/>
            <person name="Kuees U."/>
            <person name="Hibbett D.S."/>
            <person name="Hoffmeister D."/>
            <person name="Hoegberg N."/>
            <person name="Martin F."/>
            <person name="Grigoriev I.V."/>
            <person name="Watkinson S.C."/>
        </authorList>
    </citation>
    <scope>NUCLEOTIDE SEQUENCE [LARGE SCALE GENOMIC DNA]</scope>
    <source>
        <strain evidence="2">strain S7.3</strain>
    </source>
</reference>
<organism evidence="2">
    <name type="scientific">Serpula lacrymans var. lacrymans (strain S7.3)</name>
    <name type="common">Dry rot fungus</name>
    <dbReference type="NCBI Taxonomy" id="936435"/>
    <lineage>
        <taxon>Eukaryota</taxon>
        <taxon>Fungi</taxon>
        <taxon>Dikarya</taxon>
        <taxon>Basidiomycota</taxon>
        <taxon>Agaricomycotina</taxon>
        <taxon>Agaricomycetes</taxon>
        <taxon>Agaricomycetidae</taxon>
        <taxon>Boletales</taxon>
        <taxon>Coniophorineae</taxon>
        <taxon>Serpulaceae</taxon>
        <taxon>Serpula</taxon>
    </lineage>
</organism>
<dbReference type="InParanoid" id="F8PLM7"/>
<protein>
    <submittedName>
        <fullName evidence="1">Uncharacterized protein</fullName>
    </submittedName>
</protein>
<keyword evidence="2" id="KW-1185">Reference proteome</keyword>
<dbReference type="Proteomes" id="UP000008063">
    <property type="component" value="Unassembled WGS sequence"/>
</dbReference>
<dbReference type="STRING" id="936435.F8PLM7"/>